<dbReference type="AlphaFoldDB" id="A0AAV2REH8"/>
<feature type="non-terminal residue" evidence="1">
    <location>
        <position position="1"/>
    </location>
</feature>
<dbReference type="Proteomes" id="UP001497623">
    <property type="component" value="Unassembled WGS sequence"/>
</dbReference>
<evidence type="ECO:0000313" key="1">
    <source>
        <dbReference type="EMBL" id="CAL4122604.1"/>
    </source>
</evidence>
<reference evidence="1 2" key="1">
    <citation type="submission" date="2024-05" db="EMBL/GenBank/DDBJ databases">
        <authorList>
            <person name="Wallberg A."/>
        </authorList>
    </citation>
    <scope>NUCLEOTIDE SEQUENCE [LARGE SCALE GENOMIC DNA]</scope>
</reference>
<sequence>FFWTKIIYSFGQSPHPPRKWRNPDFLHGALNRCTTGNLDFVLLTYSKNNYFELQVCSSAVNCFEFLFRPTECYFVLRIISGAKDFRYVGTPCSSNCDLIFL</sequence>
<proteinExistence type="predicted"/>
<comment type="caution">
    <text evidence="1">The sequence shown here is derived from an EMBL/GenBank/DDBJ whole genome shotgun (WGS) entry which is preliminary data.</text>
</comment>
<dbReference type="EMBL" id="CAXKWB010020464">
    <property type="protein sequence ID" value="CAL4122604.1"/>
    <property type="molecule type" value="Genomic_DNA"/>
</dbReference>
<gene>
    <name evidence="1" type="ORF">MNOR_LOCUS23326</name>
</gene>
<organism evidence="1 2">
    <name type="scientific">Meganyctiphanes norvegica</name>
    <name type="common">Northern krill</name>
    <name type="synonym">Thysanopoda norvegica</name>
    <dbReference type="NCBI Taxonomy" id="48144"/>
    <lineage>
        <taxon>Eukaryota</taxon>
        <taxon>Metazoa</taxon>
        <taxon>Ecdysozoa</taxon>
        <taxon>Arthropoda</taxon>
        <taxon>Crustacea</taxon>
        <taxon>Multicrustacea</taxon>
        <taxon>Malacostraca</taxon>
        <taxon>Eumalacostraca</taxon>
        <taxon>Eucarida</taxon>
        <taxon>Euphausiacea</taxon>
        <taxon>Euphausiidae</taxon>
        <taxon>Meganyctiphanes</taxon>
    </lineage>
</organism>
<evidence type="ECO:0000313" key="2">
    <source>
        <dbReference type="Proteomes" id="UP001497623"/>
    </source>
</evidence>
<accession>A0AAV2REH8</accession>
<name>A0AAV2REH8_MEGNR</name>
<keyword evidence="2" id="KW-1185">Reference proteome</keyword>
<protein>
    <submittedName>
        <fullName evidence="1">Uncharacterized protein</fullName>
    </submittedName>
</protein>